<evidence type="ECO:0000256" key="1">
    <source>
        <dbReference type="ARBA" id="ARBA00004651"/>
    </source>
</evidence>
<evidence type="ECO:0000256" key="3">
    <source>
        <dbReference type="ARBA" id="ARBA00022692"/>
    </source>
</evidence>
<keyword evidence="5 6" id="KW-0472">Membrane</keyword>
<dbReference type="Proteomes" id="UP000509478">
    <property type="component" value="Chromosome"/>
</dbReference>
<dbReference type="Pfam" id="PF07681">
    <property type="entry name" value="DoxX"/>
    <property type="match status" value="1"/>
</dbReference>
<dbReference type="EMBL" id="CP026995">
    <property type="protein sequence ID" value="QLH07472.1"/>
    <property type="molecule type" value="Genomic_DNA"/>
</dbReference>
<evidence type="ECO:0000313" key="7">
    <source>
        <dbReference type="EMBL" id="QLH07472.1"/>
    </source>
</evidence>
<keyword evidence="4 6" id="KW-1133">Transmembrane helix</keyword>
<comment type="subcellular location">
    <subcellularLocation>
        <location evidence="1">Cell membrane</location>
        <topology evidence="1">Multi-pass membrane protein</topology>
    </subcellularLocation>
</comment>
<proteinExistence type="predicted"/>
<feature type="transmembrane region" description="Helical" evidence="6">
    <location>
        <begin position="120"/>
        <end position="141"/>
    </location>
</feature>
<feature type="transmembrane region" description="Helical" evidence="6">
    <location>
        <begin position="20"/>
        <end position="38"/>
    </location>
</feature>
<feature type="transmembrane region" description="Helical" evidence="6">
    <location>
        <begin position="89"/>
        <end position="108"/>
    </location>
</feature>
<evidence type="ECO:0000256" key="2">
    <source>
        <dbReference type="ARBA" id="ARBA00022475"/>
    </source>
</evidence>
<dbReference type="GO" id="GO:0005886">
    <property type="term" value="C:plasma membrane"/>
    <property type="evidence" value="ECO:0007669"/>
    <property type="project" value="UniProtKB-SubCell"/>
</dbReference>
<dbReference type="PANTHER" id="PTHR33452">
    <property type="entry name" value="OXIDOREDUCTASE CATD-RELATED"/>
    <property type="match status" value="1"/>
</dbReference>
<dbReference type="InterPro" id="IPR051907">
    <property type="entry name" value="DoxX-like_oxidoreductase"/>
</dbReference>
<keyword evidence="2" id="KW-1003">Cell membrane</keyword>
<evidence type="ECO:0000256" key="4">
    <source>
        <dbReference type="ARBA" id="ARBA00022989"/>
    </source>
</evidence>
<dbReference type="AlphaFoldDB" id="A0A7D5M5X9"/>
<dbReference type="InterPro" id="IPR032808">
    <property type="entry name" value="DoxX"/>
</dbReference>
<dbReference type="PANTHER" id="PTHR33452:SF1">
    <property type="entry name" value="INNER MEMBRANE PROTEIN YPHA-RELATED"/>
    <property type="match status" value="1"/>
</dbReference>
<organism evidence="7 8">
    <name type="scientific">Nitrosopumilus ureiphilus</name>
    <dbReference type="NCBI Taxonomy" id="1470067"/>
    <lineage>
        <taxon>Archaea</taxon>
        <taxon>Nitrososphaerota</taxon>
        <taxon>Nitrososphaeria</taxon>
        <taxon>Nitrosopumilales</taxon>
        <taxon>Nitrosopumilaceae</taxon>
        <taxon>Nitrosopumilus</taxon>
    </lineage>
</organism>
<dbReference type="KEGG" id="nue:C5F50_10615"/>
<keyword evidence="8" id="KW-1185">Reference proteome</keyword>
<gene>
    <name evidence="7" type="ORF">C5F50_10615</name>
</gene>
<keyword evidence="3 6" id="KW-0812">Transmembrane</keyword>
<evidence type="ECO:0000313" key="8">
    <source>
        <dbReference type="Proteomes" id="UP000509478"/>
    </source>
</evidence>
<accession>A0A7D5M5X9</accession>
<reference evidence="7 8" key="1">
    <citation type="submission" date="2018-02" db="EMBL/GenBank/DDBJ databases">
        <title>Complete genome of Nitrosopumilus ureaphilus PS0.</title>
        <authorList>
            <person name="Qin W."/>
            <person name="Zheng Y."/>
            <person name="Stahl D.A."/>
        </authorList>
    </citation>
    <scope>NUCLEOTIDE SEQUENCE [LARGE SCALE GENOMIC DNA]</scope>
    <source>
        <strain evidence="7 8">PS0</strain>
    </source>
</reference>
<evidence type="ECO:0008006" key="9">
    <source>
        <dbReference type="Google" id="ProtNLM"/>
    </source>
</evidence>
<protein>
    <recommendedName>
        <fullName evidence="9">DoxX family protein</fullName>
    </recommendedName>
</protein>
<feature type="transmembrane region" description="Helical" evidence="6">
    <location>
        <begin position="61"/>
        <end position="82"/>
    </location>
</feature>
<sequence length="148" mass="15863">MYFVMSIVFAKPVSENKSAASLLVIRIGMSFAFFWAGYDKVSDPAGFGMMMQNMAGIQPEMAISMAMMIGILEIVSGALVLSGLLTRPAAIFQTIILIGAMIMFGFDFTTGPAIWKDPTMLGVAIGLTIYGSGKFGIDSLISRKLGKK</sequence>
<evidence type="ECO:0000256" key="6">
    <source>
        <dbReference type="SAM" id="Phobius"/>
    </source>
</evidence>
<name>A0A7D5M5X9_9ARCH</name>
<evidence type="ECO:0000256" key="5">
    <source>
        <dbReference type="ARBA" id="ARBA00023136"/>
    </source>
</evidence>